<protein>
    <submittedName>
        <fullName evidence="2">Uncharacterized protein</fullName>
    </submittedName>
</protein>
<feature type="compositionally biased region" description="Pro residues" evidence="1">
    <location>
        <begin position="66"/>
        <end position="76"/>
    </location>
</feature>
<dbReference type="PANTHER" id="PTHR43254:SF3">
    <property type="entry name" value="C-TERMINAL BINDING PROTEIN AN"/>
    <property type="match status" value="1"/>
</dbReference>
<keyword evidence="3" id="KW-1185">Reference proteome</keyword>
<proteinExistence type="predicted"/>
<gene>
    <name evidence="2" type="ORF">EJB05_47251</name>
</gene>
<feature type="non-terminal residue" evidence="2">
    <location>
        <position position="1"/>
    </location>
</feature>
<dbReference type="Proteomes" id="UP000324897">
    <property type="component" value="Unassembled WGS sequence"/>
</dbReference>
<evidence type="ECO:0000313" key="2">
    <source>
        <dbReference type="EMBL" id="TVU07207.1"/>
    </source>
</evidence>
<name>A0A5J9T7I9_9POAL</name>
<dbReference type="Gramene" id="TVU07207">
    <property type="protein sequence ID" value="TVU07207"/>
    <property type="gene ID" value="EJB05_47251"/>
</dbReference>
<dbReference type="EMBL" id="RWGY01000045">
    <property type="protein sequence ID" value="TVU07207.1"/>
    <property type="molecule type" value="Genomic_DNA"/>
</dbReference>
<evidence type="ECO:0000313" key="3">
    <source>
        <dbReference type="Proteomes" id="UP000324897"/>
    </source>
</evidence>
<feature type="compositionally biased region" description="Basic residues" evidence="1">
    <location>
        <begin position="1"/>
        <end position="21"/>
    </location>
</feature>
<accession>A0A5J9T7I9</accession>
<organism evidence="2 3">
    <name type="scientific">Eragrostis curvula</name>
    <name type="common">weeping love grass</name>
    <dbReference type="NCBI Taxonomy" id="38414"/>
    <lineage>
        <taxon>Eukaryota</taxon>
        <taxon>Viridiplantae</taxon>
        <taxon>Streptophyta</taxon>
        <taxon>Embryophyta</taxon>
        <taxon>Tracheophyta</taxon>
        <taxon>Spermatophyta</taxon>
        <taxon>Magnoliopsida</taxon>
        <taxon>Liliopsida</taxon>
        <taxon>Poales</taxon>
        <taxon>Poaceae</taxon>
        <taxon>PACMAD clade</taxon>
        <taxon>Chloridoideae</taxon>
        <taxon>Eragrostideae</taxon>
        <taxon>Eragrostidinae</taxon>
        <taxon>Eragrostis</taxon>
    </lineage>
</organism>
<dbReference type="GO" id="GO:0000226">
    <property type="term" value="P:microtubule cytoskeleton organization"/>
    <property type="evidence" value="ECO:0007669"/>
    <property type="project" value="InterPro"/>
</dbReference>
<dbReference type="InterPro" id="IPR045015">
    <property type="entry name" value="AN-like"/>
</dbReference>
<dbReference type="AlphaFoldDB" id="A0A5J9T7I9"/>
<sequence>MNHHSHRPHTARLPGKKKQKKKLEPFSPDPAVSLEIGARAPLRRRIRAPSSWARPSAPTVRASRLPPDPSPCPSPSWPRAACRPPSAWIASRPPPAASCSPPSPSYCTRPSVASLATPALCLGSADRAADAAGWGLRLVHVNTHCAAEVADTVMALILGLRRRTHLLSRHALSARAAVAAHEISGAGNIWRVRGGVTMDRRTRQPLARSLHLLEATPAALYKSRNGPAGDSLHAFTPLRNCPVRVDNRLWLTEIERYVGVEM</sequence>
<dbReference type="PANTHER" id="PTHR43254">
    <property type="entry name" value="C-TERMINAL BINDING PROTEIN AN-RELATED"/>
    <property type="match status" value="1"/>
</dbReference>
<comment type="caution">
    <text evidence="2">The sequence shown here is derived from an EMBL/GenBank/DDBJ whole genome shotgun (WGS) entry which is preliminary data.</text>
</comment>
<reference evidence="2 3" key="1">
    <citation type="journal article" date="2019" name="Sci. Rep.">
        <title>A high-quality genome of Eragrostis curvula grass provides insights into Poaceae evolution and supports new strategies to enhance forage quality.</title>
        <authorList>
            <person name="Carballo J."/>
            <person name="Santos B.A.C.M."/>
            <person name="Zappacosta D."/>
            <person name="Garbus I."/>
            <person name="Selva J.P."/>
            <person name="Gallo C.A."/>
            <person name="Diaz A."/>
            <person name="Albertini E."/>
            <person name="Caccamo M."/>
            <person name="Echenique V."/>
        </authorList>
    </citation>
    <scope>NUCLEOTIDE SEQUENCE [LARGE SCALE GENOMIC DNA]</scope>
    <source>
        <strain evidence="3">cv. Victoria</strain>
        <tissue evidence="2">Leaf</tissue>
    </source>
</reference>
<feature type="region of interest" description="Disordered" evidence="1">
    <location>
        <begin position="1"/>
        <end position="77"/>
    </location>
</feature>
<evidence type="ECO:0000256" key="1">
    <source>
        <dbReference type="SAM" id="MobiDB-lite"/>
    </source>
</evidence>